<feature type="binding site" evidence="4">
    <location>
        <position position="9"/>
    </location>
    <ligand>
        <name>a divalent metal cation</name>
        <dbReference type="ChEBI" id="CHEBI:60240"/>
        <label>1</label>
    </ligand>
</feature>
<dbReference type="GO" id="GO:0016788">
    <property type="term" value="F:hydrolase activity, acting on ester bonds"/>
    <property type="evidence" value="ECO:0007669"/>
    <property type="project" value="InterPro"/>
</dbReference>
<evidence type="ECO:0000256" key="3">
    <source>
        <dbReference type="ARBA" id="ARBA00022801"/>
    </source>
</evidence>
<dbReference type="PANTHER" id="PTHR46317">
    <property type="entry name" value="HYDROLASE OF PHP SUPERFAMILY-RELATED PROTEIN"/>
    <property type="match status" value="1"/>
</dbReference>
<dbReference type="PIRSF" id="PIRSF005902">
    <property type="entry name" value="DNase_TatD"/>
    <property type="match status" value="1"/>
</dbReference>
<proteinExistence type="inferred from homology"/>
<name>A0A2A8BX07_9BACI</name>
<feature type="binding site" evidence="4">
    <location>
        <position position="93"/>
    </location>
    <ligand>
        <name>a divalent metal cation</name>
        <dbReference type="ChEBI" id="CHEBI:60240"/>
        <label>1</label>
    </ligand>
</feature>
<comment type="caution">
    <text evidence="5">The sequence shown here is derived from an EMBL/GenBank/DDBJ whole genome shotgun (WGS) entry which is preliminary data.</text>
</comment>
<gene>
    <name evidence="5" type="ORF">CN611_00850</name>
</gene>
<dbReference type="InterPro" id="IPR032466">
    <property type="entry name" value="Metal_Hydrolase"/>
</dbReference>
<dbReference type="GO" id="GO:0046872">
    <property type="term" value="F:metal ion binding"/>
    <property type="evidence" value="ECO:0007669"/>
    <property type="project" value="UniProtKB-KW"/>
</dbReference>
<keyword evidence="2 4" id="KW-0479">Metal-binding</keyword>
<feature type="binding site" evidence="4">
    <location>
        <position position="7"/>
    </location>
    <ligand>
        <name>a divalent metal cation</name>
        <dbReference type="ChEBI" id="CHEBI:60240"/>
        <label>1</label>
    </ligand>
</feature>
<evidence type="ECO:0000256" key="2">
    <source>
        <dbReference type="ARBA" id="ARBA00022723"/>
    </source>
</evidence>
<dbReference type="AlphaFoldDB" id="A0A2A8BX07"/>
<dbReference type="RefSeq" id="WP_098101581.1">
    <property type="nucleotide sequence ID" value="NZ_JAOPRC010000026.1"/>
</dbReference>
<evidence type="ECO:0000313" key="5">
    <source>
        <dbReference type="EMBL" id="PEM60035.1"/>
    </source>
</evidence>
<comment type="similarity">
    <text evidence="1">Belongs to the metallo-dependent hydrolases superfamily. TatD-type hydrolase family.</text>
</comment>
<dbReference type="PANTHER" id="PTHR46317:SF1">
    <property type="entry name" value="HYDROLASE, TATD FAMILY"/>
    <property type="match status" value="1"/>
</dbReference>
<feature type="binding site" evidence="4">
    <location>
        <position position="205"/>
    </location>
    <ligand>
        <name>a divalent metal cation</name>
        <dbReference type="ChEBI" id="CHEBI:60240"/>
        <label>1</label>
    </ligand>
</feature>
<reference evidence="5 6" key="1">
    <citation type="submission" date="2017-09" db="EMBL/GenBank/DDBJ databases">
        <title>Large-scale bioinformatics analysis of Bacillus genomes uncovers conserved roles of natural products in bacterial physiology.</title>
        <authorList>
            <consortium name="Agbiome Team Llc"/>
            <person name="Bleich R.M."/>
            <person name="Grubbs K.J."/>
            <person name="Santa Maria K.C."/>
            <person name="Allen S.E."/>
            <person name="Farag S."/>
            <person name="Shank E.A."/>
            <person name="Bowers A."/>
        </authorList>
    </citation>
    <scope>NUCLEOTIDE SEQUENCE [LARGE SCALE GENOMIC DNA]</scope>
    <source>
        <strain evidence="5 6">AFS010764</strain>
    </source>
</reference>
<protein>
    <submittedName>
        <fullName evidence="5">DNAase</fullName>
    </submittedName>
</protein>
<feature type="binding site" evidence="4">
    <location>
        <position position="157"/>
    </location>
    <ligand>
        <name>a divalent metal cation</name>
        <dbReference type="ChEBI" id="CHEBI:60240"/>
        <label>2</label>
    </ligand>
</feature>
<accession>A0A2A8BX07</accession>
<keyword evidence="3" id="KW-0378">Hydrolase</keyword>
<dbReference type="SUPFAM" id="SSF51556">
    <property type="entry name" value="Metallo-dependent hydrolases"/>
    <property type="match status" value="1"/>
</dbReference>
<sequence length="277" mass="32529">MKWIDSHIHVDQYKDEEKSRLLKDVENSEEIKGLIAVSMNYQSCKETLSLAKRYPFVHPAIGFHPEQPIHKEECEQIYKLIEEHVEDIVAIGEVGLPYYLRKEDERITIDSYIPVLQRFVELASIYDLPIILHAVYEDADIVCDLLEKYKVSRAHFHWFKGSETTMKRMMRNGYYISITPDVLHKEKIRKIVSYYPLEYMMVETDGPWKFQEDVMTHPIMIREVLKEISVIKNISVDKVAKTIYENTIQFYPALTGSKTPTSKFDECGGVRWEINCP</sequence>
<dbReference type="InterPro" id="IPR001130">
    <property type="entry name" value="TatD-like"/>
</dbReference>
<dbReference type="EMBL" id="NUDL01000003">
    <property type="protein sequence ID" value="PEM60035.1"/>
    <property type="molecule type" value="Genomic_DNA"/>
</dbReference>
<evidence type="ECO:0000256" key="4">
    <source>
        <dbReference type="PIRSR" id="PIRSR005902-1"/>
    </source>
</evidence>
<dbReference type="Pfam" id="PF01026">
    <property type="entry name" value="TatD_DNase"/>
    <property type="match status" value="1"/>
</dbReference>
<feature type="binding site" evidence="4">
    <location>
        <position position="133"/>
    </location>
    <ligand>
        <name>a divalent metal cation</name>
        <dbReference type="ChEBI" id="CHEBI:60240"/>
        <label>2</label>
    </ligand>
</feature>
<evidence type="ECO:0000256" key="1">
    <source>
        <dbReference type="ARBA" id="ARBA00009275"/>
    </source>
</evidence>
<organism evidence="5 6">
    <name type="scientific">Bacillus wiedmannii</name>
    <dbReference type="NCBI Taxonomy" id="1890302"/>
    <lineage>
        <taxon>Bacteria</taxon>
        <taxon>Bacillati</taxon>
        <taxon>Bacillota</taxon>
        <taxon>Bacilli</taxon>
        <taxon>Bacillales</taxon>
        <taxon>Bacillaceae</taxon>
        <taxon>Bacillus</taxon>
        <taxon>Bacillus cereus group</taxon>
    </lineage>
</organism>
<dbReference type="CDD" id="cd01310">
    <property type="entry name" value="TatD_DNAse"/>
    <property type="match status" value="1"/>
</dbReference>
<evidence type="ECO:0000313" key="6">
    <source>
        <dbReference type="Proteomes" id="UP000220621"/>
    </source>
</evidence>
<dbReference type="Proteomes" id="UP000220621">
    <property type="component" value="Unassembled WGS sequence"/>
</dbReference>
<dbReference type="Gene3D" id="3.20.20.140">
    <property type="entry name" value="Metal-dependent hydrolases"/>
    <property type="match status" value="1"/>
</dbReference>